<keyword evidence="2" id="KW-1185">Reference proteome</keyword>
<evidence type="ECO:0000313" key="1">
    <source>
        <dbReference type="EMBL" id="CAH8215290.1"/>
    </source>
</evidence>
<protein>
    <submittedName>
        <fullName evidence="1">Uncharacterized protein</fullName>
    </submittedName>
</protein>
<organism evidence="1 2">
    <name type="scientific">Vibrio aestuarianus</name>
    <dbReference type="NCBI Taxonomy" id="28171"/>
    <lineage>
        <taxon>Bacteria</taxon>
        <taxon>Pseudomonadati</taxon>
        <taxon>Pseudomonadota</taxon>
        <taxon>Gammaproteobacteria</taxon>
        <taxon>Vibrionales</taxon>
        <taxon>Vibrionaceae</taxon>
        <taxon>Vibrio</taxon>
    </lineage>
</organism>
<dbReference type="EMBL" id="CALYLK010000131">
    <property type="protein sequence ID" value="CAH8215290.1"/>
    <property type="molecule type" value="Genomic_DNA"/>
</dbReference>
<evidence type="ECO:0000313" key="2">
    <source>
        <dbReference type="Proteomes" id="UP001152658"/>
    </source>
</evidence>
<sequence length="52" mass="6010">MTCLLFTQNIKSSDVQSPYLVLGKYSVSLQLRKAINICYIRTIDVNQQSDWN</sequence>
<proteinExistence type="predicted"/>
<gene>
    <name evidence="1" type="ORF">VAE063_900122</name>
</gene>
<dbReference type="Proteomes" id="UP001152658">
    <property type="component" value="Unassembled WGS sequence"/>
</dbReference>
<comment type="caution">
    <text evidence="1">The sequence shown here is derived from an EMBL/GenBank/DDBJ whole genome shotgun (WGS) entry which is preliminary data.</text>
</comment>
<accession>A0ABN8TT84</accession>
<name>A0ABN8TT84_9VIBR</name>
<reference evidence="1" key="1">
    <citation type="submission" date="2022-06" db="EMBL/GenBank/DDBJ databases">
        <authorList>
            <person name="Goudenege D."/>
            <person name="Le Roux F."/>
        </authorList>
    </citation>
    <scope>NUCLEOTIDE SEQUENCE</scope>
    <source>
        <strain evidence="1">12-063</strain>
    </source>
</reference>